<dbReference type="Proteomes" id="UP000248758">
    <property type="component" value="Chromosome 1"/>
</dbReference>
<dbReference type="AlphaFoldDB" id="A0A2X5NS93"/>
<protein>
    <recommendedName>
        <fullName evidence="1">Immunity protein 45 domain-containing protein</fullName>
    </recommendedName>
</protein>
<proteinExistence type="predicted"/>
<evidence type="ECO:0000259" key="1">
    <source>
        <dbReference type="Pfam" id="PF15572"/>
    </source>
</evidence>
<evidence type="ECO:0000313" key="3">
    <source>
        <dbReference type="Proteomes" id="UP000248758"/>
    </source>
</evidence>
<dbReference type="RefSeq" id="WP_241964849.1">
    <property type="nucleotide sequence ID" value="NZ_CALFSL010000033.1"/>
</dbReference>
<dbReference type="EMBL" id="LS483499">
    <property type="protein sequence ID" value="SQK76106.1"/>
    <property type="molecule type" value="Genomic_DNA"/>
</dbReference>
<reference evidence="2 3" key="1">
    <citation type="submission" date="2018-06" db="EMBL/GenBank/DDBJ databases">
        <authorList>
            <consortium name="Pathogen Informatics"/>
            <person name="Doyle S."/>
        </authorList>
    </citation>
    <scope>NUCLEOTIDE SEQUENCE [LARGE SCALE GENOMIC DNA]</scope>
    <source>
        <strain evidence="2 3">NCTC11468</strain>
    </source>
</reference>
<name>A0A2X5NS93_9GAMM</name>
<sequence>MMEHIKLLNYPEKSIRRGRVFRLPAVWPYEDIVDFMVIDLAHTHGLVVSSGFKAGSMLVELPPESASSEGHALSTEWVINNWTKWIYPECAVEDVYIIDQYAAKAFD</sequence>
<evidence type="ECO:0000313" key="2">
    <source>
        <dbReference type="EMBL" id="SQK76106.1"/>
    </source>
</evidence>
<gene>
    <name evidence="2" type="ORF">NCTC11468_02910</name>
</gene>
<dbReference type="InterPro" id="IPR029077">
    <property type="entry name" value="Imm45"/>
</dbReference>
<dbReference type="Pfam" id="PF15572">
    <property type="entry name" value="Imm45"/>
    <property type="match status" value="1"/>
</dbReference>
<dbReference type="KEGG" id="tpty:NCTC11468_02910"/>
<accession>A0A2X5NS93</accession>
<feature type="domain" description="Immunity protein 45" evidence="1">
    <location>
        <begin position="7"/>
        <end position="97"/>
    </location>
</feature>
<organism evidence="2 3">
    <name type="scientific">Tatumella ptyseos</name>
    <dbReference type="NCBI Taxonomy" id="82987"/>
    <lineage>
        <taxon>Bacteria</taxon>
        <taxon>Pseudomonadati</taxon>
        <taxon>Pseudomonadota</taxon>
        <taxon>Gammaproteobacteria</taxon>
        <taxon>Enterobacterales</taxon>
        <taxon>Erwiniaceae</taxon>
        <taxon>Tatumella</taxon>
    </lineage>
</organism>